<name>F6F2F9_SPHCR</name>
<gene>
    <name evidence="2" type="ORF">Sphch_2991</name>
</gene>
<accession>F6F2F9</accession>
<dbReference type="AlphaFoldDB" id="F6F2F9"/>
<sequence length="149" mass="15350">MGDGKDGENRLTGRIARITGINEAASGDRIAAGAVNGARRSPSGSVTRRRIGLAAARAFNTTLVVAGLKAEPVSLLDGGPKGASALSSATQSDSHRNRMKGRPPGPASFLYGVGVMCDTVPSQRKIGTDAPKNQPRKPSLPVDIGESFQ</sequence>
<feature type="region of interest" description="Disordered" evidence="1">
    <location>
        <begin position="122"/>
        <end position="149"/>
    </location>
</feature>
<keyword evidence="3" id="KW-1185">Reference proteome</keyword>
<reference evidence="2 3" key="1">
    <citation type="submission" date="2011-05" db="EMBL/GenBank/DDBJ databases">
        <title>Complete sequence of chromosome 2 of Sphingobium chlorophenolicum L-1.</title>
        <authorList>
            <consortium name="US DOE Joint Genome Institute"/>
            <person name="Lucas S."/>
            <person name="Han J."/>
            <person name="Lapidus A."/>
            <person name="Cheng J.-F."/>
            <person name="Goodwin L."/>
            <person name="Pitluck S."/>
            <person name="Peters L."/>
            <person name="Daligault H."/>
            <person name="Han C."/>
            <person name="Tapia R."/>
            <person name="Land M."/>
            <person name="Hauser L."/>
            <person name="Kyrpides N."/>
            <person name="Ivanova N."/>
            <person name="Pagani I."/>
            <person name="Turner P."/>
            <person name="Copley S."/>
            <person name="Woyke T."/>
        </authorList>
    </citation>
    <scope>NUCLEOTIDE SEQUENCE [LARGE SCALE GENOMIC DNA]</scope>
    <source>
        <strain evidence="2 3">L-1</strain>
    </source>
</reference>
<feature type="region of interest" description="Disordered" evidence="1">
    <location>
        <begin position="77"/>
        <end position="106"/>
    </location>
</feature>
<protein>
    <submittedName>
        <fullName evidence="2">Uncharacterized protein</fullName>
    </submittedName>
</protein>
<dbReference type="STRING" id="690566.Sphch_2991"/>
<dbReference type="EMBL" id="CP002799">
    <property type="protein sequence ID" value="AEG50621.1"/>
    <property type="molecule type" value="Genomic_DNA"/>
</dbReference>
<evidence type="ECO:0000256" key="1">
    <source>
        <dbReference type="SAM" id="MobiDB-lite"/>
    </source>
</evidence>
<evidence type="ECO:0000313" key="2">
    <source>
        <dbReference type="EMBL" id="AEG50621.1"/>
    </source>
</evidence>
<dbReference type="KEGG" id="sch:Sphch_2991"/>
<evidence type="ECO:0000313" key="3">
    <source>
        <dbReference type="Proteomes" id="UP000007150"/>
    </source>
</evidence>
<organism evidence="2 3">
    <name type="scientific">Sphingobium chlorophenolicum L-1</name>
    <dbReference type="NCBI Taxonomy" id="690566"/>
    <lineage>
        <taxon>Bacteria</taxon>
        <taxon>Pseudomonadati</taxon>
        <taxon>Pseudomonadota</taxon>
        <taxon>Alphaproteobacteria</taxon>
        <taxon>Sphingomonadales</taxon>
        <taxon>Sphingomonadaceae</taxon>
        <taxon>Sphingobium</taxon>
    </lineage>
</organism>
<dbReference type="Proteomes" id="UP000007150">
    <property type="component" value="Chromosome 2"/>
</dbReference>
<proteinExistence type="predicted"/>
<dbReference type="HOGENOM" id="CLU_1748457_0_0_5"/>